<evidence type="ECO:0000256" key="1">
    <source>
        <dbReference type="ARBA" id="ARBA00022729"/>
    </source>
</evidence>
<comment type="caution">
    <text evidence="4">The sequence shown here is derived from an EMBL/GenBank/DDBJ whole genome shotgun (WGS) entry which is preliminary data.</text>
</comment>
<feature type="chain" id="PRO_5004095338" description="Glycosyl hydrolase-like 10 domain-containing protein" evidence="2">
    <location>
        <begin position="25"/>
        <end position="454"/>
    </location>
</feature>
<keyword evidence="5" id="KW-1185">Reference proteome</keyword>
<dbReference type="PANTHER" id="PTHR43405">
    <property type="entry name" value="GLYCOSYL HYDROLASE DIGH"/>
    <property type="match status" value="1"/>
</dbReference>
<keyword evidence="1 2" id="KW-0732">Signal</keyword>
<reference evidence="4 5" key="1">
    <citation type="submission" date="2013-03" db="EMBL/GenBank/DDBJ databases">
        <title>Assembly of a new bacterial strain Brevibacillus borstelensis AK1.</title>
        <authorList>
            <person name="Rajan I."/>
            <person name="PoliReddy D."/>
            <person name="Sugumar T."/>
            <person name="Rathinam K."/>
            <person name="Alqarawi S."/>
            <person name="Khalil A.B."/>
            <person name="Sivakumar N."/>
        </authorList>
    </citation>
    <scope>NUCLEOTIDE SEQUENCE [LARGE SCALE GENOMIC DNA]</scope>
    <source>
        <strain evidence="4 5">AK1</strain>
    </source>
</reference>
<feature type="domain" description="Glycosyl hydrolase-like 10" evidence="3">
    <location>
        <begin position="90"/>
        <end position="401"/>
    </location>
</feature>
<evidence type="ECO:0000256" key="2">
    <source>
        <dbReference type="SAM" id="SignalP"/>
    </source>
</evidence>
<evidence type="ECO:0000313" key="5">
    <source>
        <dbReference type="Proteomes" id="UP000012081"/>
    </source>
</evidence>
<proteinExistence type="predicted"/>
<dbReference type="RefSeq" id="WP_003389288.1">
    <property type="nucleotide sequence ID" value="NZ_APBN01000006.1"/>
</dbReference>
<name>M8DE91_9BACL</name>
<dbReference type="EMBL" id="APBN01000006">
    <property type="protein sequence ID" value="EMT51717.1"/>
    <property type="molecule type" value="Genomic_DNA"/>
</dbReference>
<dbReference type="STRING" id="1300222.I532_15281"/>
<dbReference type="AlphaFoldDB" id="M8DE91"/>
<gene>
    <name evidence="4" type="ORF">I532_15281</name>
</gene>
<dbReference type="OrthoDB" id="9794671at2"/>
<protein>
    <recommendedName>
        <fullName evidence="3">Glycosyl hydrolase-like 10 domain-containing protein</fullName>
    </recommendedName>
</protein>
<dbReference type="Gene3D" id="3.20.20.80">
    <property type="entry name" value="Glycosidases"/>
    <property type="match status" value="1"/>
</dbReference>
<dbReference type="InterPro" id="IPR017853">
    <property type="entry name" value="GH"/>
</dbReference>
<dbReference type="PATRIC" id="fig|1300222.3.peg.3198"/>
<dbReference type="InterPro" id="IPR003790">
    <property type="entry name" value="GHL10"/>
</dbReference>
<sequence length="454" mass="50064">MKKQGFLMGLFVLLLGLTPVVAAAQPQTAAGASIAASAAGNVQLGLSAAPPDIVSNGSVVAPAPAINAGSGASANGTNTAPINTIGQQQEMRAAWVSTVFNIDWPSKAGLPVEQQKAEYIRMLDELKATGMNAIIVQVRPESDAIYPSKLVPWSKWLTGTQGKDPGYDPLAFMIEETHKRGMKFHAWFNPFRASTTVAKETLAPQHPARLHPNWVVAHNNLLIYNPGMPEVRQHIIDTIMEVVNNYNIDGVHLDDYFYPYGKEDFKDAATFAAYNQGRFATKGDWRRDNVNAFVRDLYASIKSVKPQVEFGISPFGIWRNAKDDPTGSDTNGQSSYDNLYADVRTWIRSGWLDYVAPQLYWSIGYKPAAYDKLVQWWSMETNGTPVKLYIGQGAYKVGTNTTDWASSNAIIQQLQFNKAFPQVQGSIFFSAKTLMKDTAGIRSSLKQYYSAENQ</sequence>
<dbReference type="InterPro" id="IPR052177">
    <property type="entry name" value="Divisome_Glycosyl_Hydrolase"/>
</dbReference>
<evidence type="ECO:0000313" key="4">
    <source>
        <dbReference type="EMBL" id="EMT51717.1"/>
    </source>
</evidence>
<dbReference type="Pfam" id="PF02638">
    <property type="entry name" value="GHL10"/>
    <property type="match status" value="1"/>
</dbReference>
<dbReference type="PANTHER" id="PTHR43405:SF1">
    <property type="entry name" value="GLYCOSYL HYDROLASE DIGH"/>
    <property type="match status" value="1"/>
</dbReference>
<feature type="signal peptide" evidence="2">
    <location>
        <begin position="1"/>
        <end position="24"/>
    </location>
</feature>
<organism evidence="4 5">
    <name type="scientific">Brevibacillus borstelensis AK1</name>
    <dbReference type="NCBI Taxonomy" id="1300222"/>
    <lineage>
        <taxon>Bacteria</taxon>
        <taxon>Bacillati</taxon>
        <taxon>Bacillota</taxon>
        <taxon>Bacilli</taxon>
        <taxon>Bacillales</taxon>
        <taxon>Paenibacillaceae</taxon>
        <taxon>Brevibacillus</taxon>
    </lineage>
</organism>
<evidence type="ECO:0000259" key="3">
    <source>
        <dbReference type="Pfam" id="PF02638"/>
    </source>
</evidence>
<dbReference type="Proteomes" id="UP000012081">
    <property type="component" value="Unassembled WGS sequence"/>
</dbReference>
<accession>M8DE91</accession>
<dbReference type="SUPFAM" id="SSF51445">
    <property type="entry name" value="(Trans)glycosidases"/>
    <property type="match status" value="1"/>
</dbReference>